<name>A0ABN7S5A7_OIKDI</name>
<evidence type="ECO:0000313" key="2">
    <source>
        <dbReference type="Proteomes" id="UP001158576"/>
    </source>
</evidence>
<sequence length="133" mass="15449">MSIQGGVMSHTAPKITQQWIECQQECTNRIAFFNYQLEWNATVENYDEYPDTSSNDNSYVVETLYVDGQPFEEFNRARDLNYCKVRCLDNYLIAICKKYRLGSTHFKKGNRSKIVNDQLKRICAKVTLPSSIS</sequence>
<protein>
    <submittedName>
        <fullName evidence="1">Oidioi.mRNA.OKI2018_I69.PAR.g12189.t1.cds</fullName>
    </submittedName>
</protein>
<gene>
    <name evidence="1" type="ORF">OKIOD_LOCUS3747</name>
</gene>
<dbReference type="Proteomes" id="UP001158576">
    <property type="component" value="Chromosome PAR"/>
</dbReference>
<evidence type="ECO:0000313" key="1">
    <source>
        <dbReference type="EMBL" id="CAG5089370.1"/>
    </source>
</evidence>
<dbReference type="EMBL" id="OU015568">
    <property type="protein sequence ID" value="CAG5089370.1"/>
    <property type="molecule type" value="Genomic_DNA"/>
</dbReference>
<proteinExistence type="predicted"/>
<keyword evidence="2" id="KW-1185">Reference proteome</keyword>
<accession>A0ABN7S5A7</accession>
<organism evidence="1 2">
    <name type="scientific">Oikopleura dioica</name>
    <name type="common">Tunicate</name>
    <dbReference type="NCBI Taxonomy" id="34765"/>
    <lineage>
        <taxon>Eukaryota</taxon>
        <taxon>Metazoa</taxon>
        <taxon>Chordata</taxon>
        <taxon>Tunicata</taxon>
        <taxon>Appendicularia</taxon>
        <taxon>Copelata</taxon>
        <taxon>Oikopleuridae</taxon>
        <taxon>Oikopleura</taxon>
    </lineage>
</organism>
<reference evidence="1 2" key="1">
    <citation type="submission" date="2021-04" db="EMBL/GenBank/DDBJ databases">
        <authorList>
            <person name="Bliznina A."/>
        </authorList>
    </citation>
    <scope>NUCLEOTIDE SEQUENCE [LARGE SCALE GENOMIC DNA]</scope>
</reference>